<feature type="region of interest" description="Disordered" evidence="1">
    <location>
        <begin position="1"/>
        <end position="26"/>
    </location>
</feature>
<name>A0A8H3LN22_9GLOM</name>
<dbReference type="OrthoDB" id="31616at2759"/>
<evidence type="ECO:0000256" key="1">
    <source>
        <dbReference type="SAM" id="MobiDB-lite"/>
    </source>
</evidence>
<dbReference type="AlphaFoldDB" id="A0A8H3LN22"/>
<sequence length="457" mass="54180">MFNSIKRQNKRVPQREEVSQQEVVSQQEEISKREEIFSTKIDNTEPQKPNYKKYLTDFIEYANEGIHSSINSLQSINIIQKMSHIYEMPSFILSDDDLNTLTVQKFLKDYTLEDICNIINKYGIKKELEIKGYKDIIINFDTSDYFVHRLTITDKSLLNFTSAIKNINGQFLIDLFIRKKEFIVSDFKTYQVLRRAETFYEEFEDKHVDAIEVYKFMENQLNDKYSLYLIEWICMQDPHSEFSQSRPQLPGQNYPGLRISRKVGNMLIDLAHKGDGLSNIPEYFHNAYVYHTQDYIFLNPAFQAYFDCLCDSLKNDLKVHGLSAVSWAFHNGHVKNINGEIEIWKPEEQVYPISSKLSLYFDSHGYKSLYNIFRKRGYQVSIDWNNAREIWKFSLNHEFEVINEVINDDTAENNIRNIHNIHIEDEKKNELDVIEDVANEHHQNEKKHIWITEKSRI</sequence>
<dbReference type="Proteomes" id="UP000615446">
    <property type="component" value="Unassembled WGS sequence"/>
</dbReference>
<protein>
    <submittedName>
        <fullName evidence="2">Uncharacterized protein</fullName>
    </submittedName>
</protein>
<proteinExistence type="predicted"/>
<organism evidence="2 3">
    <name type="scientific">Rhizophagus clarus</name>
    <dbReference type="NCBI Taxonomy" id="94130"/>
    <lineage>
        <taxon>Eukaryota</taxon>
        <taxon>Fungi</taxon>
        <taxon>Fungi incertae sedis</taxon>
        <taxon>Mucoromycota</taxon>
        <taxon>Glomeromycotina</taxon>
        <taxon>Glomeromycetes</taxon>
        <taxon>Glomerales</taxon>
        <taxon>Glomeraceae</taxon>
        <taxon>Rhizophagus</taxon>
    </lineage>
</organism>
<reference evidence="2" key="1">
    <citation type="submission" date="2019-10" db="EMBL/GenBank/DDBJ databases">
        <title>Conservation and host-specific expression of non-tandemly repeated heterogenous ribosome RNA gene in arbuscular mycorrhizal fungi.</title>
        <authorList>
            <person name="Maeda T."/>
            <person name="Kobayashi Y."/>
            <person name="Nakagawa T."/>
            <person name="Ezawa T."/>
            <person name="Yamaguchi K."/>
            <person name="Bino T."/>
            <person name="Nishimoto Y."/>
            <person name="Shigenobu S."/>
            <person name="Kawaguchi M."/>
        </authorList>
    </citation>
    <scope>NUCLEOTIDE SEQUENCE</scope>
    <source>
        <strain evidence="2">HR1</strain>
    </source>
</reference>
<dbReference type="EMBL" id="BLAL01000178">
    <property type="protein sequence ID" value="GES88303.1"/>
    <property type="molecule type" value="Genomic_DNA"/>
</dbReference>
<accession>A0A8H3LN22</accession>
<evidence type="ECO:0000313" key="2">
    <source>
        <dbReference type="EMBL" id="GES88303.1"/>
    </source>
</evidence>
<gene>
    <name evidence="2" type="ORF">RCL2_001526100</name>
</gene>
<evidence type="ECO:0000313" key="3">
    <source>
        <dbReference type="Proteomes" id="UP000615446"/>
    </source>
</evidence>
<comment type="caution">
    <text evidence="2">The sequence shown here is derived from an EMBL/GenBank/DDBJ whole genome shotgun (WGS) entry which is preliminary data.</text>
</comment>